<evidence type="ECO:0008006" key="3">
    <source>
        <dbReference type="Google" id="ProtNLM"/>
    </source>
</evidence>
<feature type="transmembrane region" description="Helical" evidence="1">
    <location>
        <begin position="6"/>
        <end position="23"/>
    </location>
</feature>
<evidence type="ECO:0000256" key="1">
    <source>
        <dbReference type="SAM" id="Phobius"/>
    </source>
</evidence>
<keyword evidence="1" id="KW-0472">Membrane</keyword>
<keyword evidence="1" id="KW-1133">Transmembrane helix</keyword>
<feature type="transmembrane region" description="Helical" evidence="1">
    <location>
        <begin position="30"/>
        <end position="48"/>
    </location>
</feature>
<sequence length="180" mass="19158">MWGSGAQLLCLCVAFWVAVMMYRGRAPLRFVAGLVLGALFAHLGWALLRVDVIAARPSLLLDPGTGYCVLFVPLGMFLAAPWREGWVDVEAFLAGALATLPLALATARLGCLLLGCCDGAGTGRVWPSRHPVALYDMTGLTLLHLVLSRAPQPFVPPAFCVGFGGLRLLLEPLRTVSQSG</sequence>
<name>X0XCB4_9ZZZZ</name>
<dbReference type="AlphaFoldDB" id="X0XCB4"/>
<accession>X0XCB4</accession>
<comment type="caution">
    <text evidence="2">The sequence shown here is derived from an EMBL/GenBank/DDBJ whole genome shotgun (WGS) entry which is preliminary data.</text>
</comment>
<dbReference type="Pfam" id="PF01790">
    <property type="entry name" value="LGT"/>
    <property type="match status" value="1"/>
</dbReference>
<feature type="transmembrane region" description="Helical" evidence="1">
    <location>
        <begin position="92"/>
        <end position="115"/>
    </location>
</feature>
<feature type="transmembrane region" description="Helical" evidence="1">
    <location>
        <begin position="60"/>
        <end position="80"/>
    </location>
</feature>
<organism evidence="2">
    <name type="scientific">marine sediment metagenome</name>
    <dbReference type="NCBI Taxonomy" id="412755"/>
    <lineage>
        <taxon>unclassified sequences</taxon>
        <taxon>metagenomes</taxon>
        <taxon>ecological metagenomes</taxon>
    </lineage>
</organism>
<evidence type="ECO:0000313" key="2">
    <source>
        <dbReference type="EMBL" id="GAG34308.1"/>
    </source>
</evidence>
<dbReference type="GO" id="GO:0008961">
    <property type="term" value="F:phosphatidylglycerol-prolipoprotein diacylglyceryl transferase activity"/>
    <property type="evidence" value="ECO:0007669"/>
    <property type="project" value="InterPro"/>
</dbReference>
<gene>
    <name evidence="2" type="ORF">S01H1_74117</name>
</gene>
<dbReference type="GO" id="GO:0042158">
    <property type="term" value="P:lipoprotein biosynthetic process"/>
    <property type="evidence" value="ECO:0007669"/>
    <property type="project" value="InterPro"/>
</dbReference>
<feature type="non-terminal residue" evidence="2">
    <location>
        <position position="180"/>
    </location>
</feature>
<dbReference type="InterPro" id="IPR001640">
    <property type="entry name" value="Lgt"/>
</dbReference>
<dbReference type="GO" id="GO:0005886">
    <property type="term" value="C:plasma membrane"/>
    <property type="evidence" value="ECO:0007669"/>
    <property type="project" value="InterPro"/>
</dbReference>
<dbReference type="EMBL" id="BARS01049558">
    <property type="protein sequence ID" value="GAG34308.1"/>
    <property type="molecule type" value="Genomic_DNA"/>
</dbReference>
<keyword evidence="1" id="KW-0812">Transmembrane</keyword>
<proteinExistence type="predicted"/>
<reference evidence="2" key="1">
    <citation type="journal article" date="2014" name="Front. Microbiol.">
        <title>High frequency of phylogenetically diverse reductive dehalogenase-homologous genes in deep subseafloor sedimentary metagenomes.</title>
        <authorList>
            <person name="Kawai M."/>
            <person name="Futagami T."/>
            <person name="Toyoda A."/>
            <person name="Takaki Y."/>
            <person name="Nishi S."/>
            <person name="Hori S."/>
            <person name="Arai W."/>
            <person name="Tsubouchi T."/>
            <person name="Morono Y."/>
            <person name="Uchiyama I."/>
            <person name="Ito T."/>
            <person name="Fujiyama A."/>
            <person name="Inagaki F."/>
            <person name="Takami H."/>
        </authorList>
    </citation>
    <scope>NUCLEOTIDE SEQUENCE</scope>
    <source>
        <strain evidence="2">Expedition CK06-06</strain>
    </source>
</reference>
<protein>
    <recommendedName>
        <fullName evidence="3">Prolipoprotein diacylglyceryl transferase</fullName>
    </recommendedName>
</protein>